<keyword evidence="4" id="KW-1185">Reference proteome</keyword>
<gene>
    <name evidence="3" type="ORF">GCM10017667_19030</name>
</gene>
<dbReference type="PANTHER" id="PTHR44103:SF1">
    <property type="entry name" value="PROPROTEIN CONVERTASE P"/>
    <property type="match status" value="1"/>
</dbReference>
<sequence length="752" mass="78860">MKHHSPALHRPARRRLAVAVVVALAVTAGTAAATGPALAAPYAPASGAATAAEQTGPFVIAADANLRSAGSGGFVTSAFPETGPTTYQWNRPSDGTVTVLPSADRAQPAPMAAAEGERVARRTSATTYRILDMAGGAPVDLDVSAGGSGGELWEFTGDTLVMRKSDGNGATGLHLFSKPGDTTVHRVVTGLPADTRVARTAYSSGELAVQYRGTVGGRTEERLAVVDLATAKVVEDRAVPGVYPNATIALTPTHVAWATGRENTDVVLTTALRDGSQPPVRRTSLRPAGSFVNLRLVGDWLMYSKMTSVTGLSAVSLKDGTTLEGLLKNPGHFQGSGDELMVQGSTAKGGVGVYRIAPGADGRPAATLVANVGATTPTTVATQQAPATADFRRATSTAALRWTYGRSDLWVDLRVTHKATGRSWNTYQQILGTDTEAAFAWDGAYSDRSAALNGDYTWKMTASPLSGLGGTVERTGTLRVDSGVAAHGYSDTGTADLLVRNEWGHLLSYDVRQFLDPRYAGWTQRPHGAGWYIYDRLLSAGNLDATPYSDVLAREKSTGVLWFYSGKGTTLATRTQVGRGWNAYTTLAAGSDLTGDGRPDLVATDKDGVLWLYKATGDGAKPFAARKRIGGGWGTYNLLTAPGDIGGAKTGDLLARDRDGVLWLYLGKGDGTFAPRTKVGGGWGAFTQIVNIGDADRDGRADLIAESGTKPDPWITLYKGTGNWKAPFGPADNVGVPPYGSDDAVKPRALPF</sequence>
<dbReference type="EMBL" id="BNBE01000001">
    <property type="protein sequence ID" value="GHF90165.1"/>
    <property type="molecule type" value="Genomic_DNA"/>
</dbReference>
<dbReference type="SUPFAM" id="SSF69318">
    <property type="entry name" value="Integrin alpha N-terminal domain"/>
    <property type="match status" value="1"/>
</dbReference>
<dbReference type="PANTHER" id="PTHR44103">
    <property type="entry name" value="PROPROTEIN CONVERTASE P"/>
    <property type="match status" value="1"/>
</dbReference>
<organism evidence="3 4">
    <name type="scientific">Streptomyces filamentosus</name>
    <name type="common">Streptomyces roseosporus</name>
    <dbReference type="NCBI Taxonomy" id="67294"/>
    <lineage>
        <taxon>Bacteria</taxon>
        <taxon>Bacillati</taxon>
        <taxon>Actinomycetota</taxon>
        <taxon>Actinomycetes</taxon>
        <taxon>Kitasatosporales</taxon>
        <taxon>Streptomycetaceae</taxon>
        <taxon>Streptomyces</taxon>
    </lineage>
</organism>
<evidence type="ECO:0000313" key="4">
    <source>
        <dbReference type="Proteomes" id="UP000632849"/>
    </source>
</evidence>
<evidence type="ECO:0008006" key="5">
    <source>
        <dbReference type="Google" id="ProtNLM"/>
    </source>
</evidence>
<evidence type="ECO:0000313" key="3">
    <source>
        <dbReference type="EMBL" id="GHF90165.1"/>
    </source>
</evidence>
<protein>
    <recommendedName>
        <fullName evidence="5">VCBS repeat-containing protein</fullName>
    </recommendedName>
</protein>
<feature type="signal peptide" evidence="2">
    <location>
        <begin position="1"/>
        <end position="39"/>
    </location>
</feature>
<name>A0A919BHX0_STRFL</name>
<comment type="caution">
    <text evidence="3">The sequence shown here is derived from an EMBL/GenBank/DDBJ whole genome shotgun (WGS) entry which is preliminary data.</text>
</comment>
<keyword evidence="1 2" id="KW-0732">Signal</keyword>
<dbReference type="Pfam" id="PF13517">
    <property type="entry name" value="FG-GAP_3"/>
    <property type="match status" value="1"/>
</dbReference>
<dbReference type="RefSeq" id="WP_190041264.1">
    <property type="nucleotide sequence ID" value="NZ_BNBE01000001.1"/>
</dbReference>
<feature type="chain" id="PRO_5037502793" description="VCBS repeat-containing protein" evidence="2">
    <location>
        <begin position="40"/>
        <end position="752"/>
    </location>
</feature>
<dbReference type="AlphaFoldDB" id="A0A919BHX0"/>
<dbReference type="InterPro" id="IPR013517">
    <property type="entry name" value="FG-GAP"/>
</dbReference>
<accession>A0A919BHX0</accession>
<evidence type="ECO:0000256" key="1">
    <source>
        <dbReference type="ARBA" id="ARBA00022729"/>
    </source>
</evidence>
<proteinExistence type="predicted"/>
<reference evidence="3" key="2">
    <citation type="submission" date="2020-09" db="EMBL/GenBank/DDBJ databases">
        <authorList>
            <person name="Sun Q."/>
            <person name="Ohkuma M."/>
        </authorList>
    </citation>
    <scope>NUCLEOTIDE SEQUENCE</scope>
    <source>
        <strain evidence="3">JCM 4122</strain>
    </source>
</reference>
<dbReference type="InterPro" id="IPR028994">
    <property type="entry name" value="Integrin_alpha_N"/>
</dbReference>
<dbReference type="Proteomes" id="UP000632849">
    <property type="component" value="Unassembled WGS sequence"/>
</dbReference>
<reference evidence="3" key="1">
    <citation type="journal article" date="2014" name="Int. J. Syst. Evol. Microbiol.">
        <title>Complete genome sequence of Corynebacterium casei LMG S-19264T (=DSM 44701T), isolated from a smear-ripened cheese.</title>
        <authorList>
            <consortium name="US DOE Joint Genome Institute (JGI-PGF)"/>
            <person name="Walter F."/>
            <person name="Albersmeier A."/>
            <person name="Kalinowski J."/>
            <person name="Ruckert C."/>
        </authorList>
    </citation>
    <scope>NUCLEOTIDE SEQUENCE</scope>
    <source>
        <strain evidence="3">JCM 4122</strain>
    </source>
</reference>
<evidence type="ECO:0000256" key="2">
    <source>
        <dbReference type="SAM" id="SignalP"/>
    </source>
</evidence>